<dbReference type="InterPro" id="IPR051267">
    <property type="entry name" value="STEAP_metalloreductase"/>
</dbReference>
<feature type="domain" description="Pyrroline-5-carboxylate reductase catalytic N-terminal" evidence="2">
    <location>
        <begin position="2"/>
        <end position="107"/>
    </location>
</feature>
<proteinExistence type="predicted"/>
<dbReference type="SUPFAM" id="SSF51735">
    <property type="entry name" value="NAD(P)-binding Rossmann-fold domains"/>
    <property type="match status" value="1"/>
</dbReference>
<dbReference type="InterPro" id="IPR036291">
    <property type="entry name" value="NAD(P)-bd_dom_sf"/>
</dbReference>
<evidence type="ECO:0000259" key="2">
    <source>
        <dbReference type="Pfam" id="PF03807"/>
    </source>
</evidence>
<keyword evidence="4" id="KW-1185">Reference proteome</keyword>
<gene>
    <name evidence="3" type="ORF">DT603_04940</name>
</gene>
<dbReference type="Proteomes" id="UP001429354">
    <property type="component" value="Unassembled WGS sequence"/>
</dbReference>
<dbReference type="Gene3D" id="3.40.50.720">
    <property type="entry name" value="NAD(P)-binding Rossmann-like Domain"/>
    <property type="match status" value="1"/>
</dbReference>
<comment type="caution">
    <text evidence="3">The sequence shown here is derived from an EMBL/GenBank/DDBJ whole genome shotgun (WGS) entry which is preliminary data.</text>
</comment>
<reference evidence="3 4" key="1">
    <citation type="submission" date="2018-07" db="EMBL/GenBank/DDBJ databases">
        <title>Whole genome Sequencing of Pseudoxanthomonas gei KCTC 32298 (T).</title>
        <authorList>
            <person name="Kumar S."/>
            <person name="Bansal K."/>
            <person name="Kaur A."/>
            <person name="Patil P."/>
            <person name="Sharma S."/>
            <person name="Patil P.B."/>
        </authorList>
    </citation>
    <scope>NUCLEOTIDE SEQUENCE [LARGE SCALE GENOMIC DNA]</scope>
    <source>
        <strain evidence="3 4">KCTC 32298</strain>
    </source>
</reference>
<accession>A0ABX0ACF1</accession>
<organism evidence="3 4">
    <name type="scientific">Pseudoxanthomonas gei</name>
    <dbReference type="NCBI Taxonomy" id="1383030"/>
    <lineage>
        <taxon>Bacteria</taxon>
        <taxon>Pseudomonadati</taxon>
        <taxon>Pseudomonadota</taxon>
        <taxon>Gammaproteobacteria</taxon>
        <taxon>Lysobacterales</taxon>
        <taxon>Lysobacteraceae</taxon>
        <taxon>Pseudoxanthomonas</taxon>
    </lineage>
</organism>
<sequence>MKIAVLGTGMVGRALAARLREGGHDVVVGTRDVEQTLSRTEADAKGTAPFSQWLKAHPDIRLLTFADAGGRSKVILNATAGAICMQAIEAVGVDNLAGKVLVDLAVPLDYSQGRPPKLSFGISDSLGEQIQRAFPGARVVKTLNTMHFTVMVDPARIPGTHNVFVAGEDGAAKKTVRILLQEFGWPDEAIIDLGGIQGAPATEMYVPMLFQLFSALKTYDLNISVLRP</sequence>
<protein>
    <submittedName>
        <fullName evidence="3">NADP oxidoreductase</fullName>
    </submittedName>
</protein>
<dbReference type="PANTHER" id="PTHR14239">
    <property type="entry name" value="DUDULIN-RELATED"/>
    <property type="match status" value="1"/>
</dbReference>
<evidence type="ECO:0000313" key="4">
    <source>
        <dbReference type="Proteomes" id="UP001429354"/>
    </source>
</evidence>
<dbReference type="EMBL" id="QOVG01000002">
    <property type="protein sequence ID" value="NDK38185.1"/>
    <property type="molecule type" value="Genomic_DNA"/>
</dbReference>
<evidence type="ECO:0000256" key="1">
    <source>
        <dbReference type="ARBA" id="ARBA00023002"/>
    </source>
</evidence>
<dbReference type="RefSeq" id="WP_162348727.1">
    <property type="nucleotide sequence ID" value="NZ_QOVG01000002.1"/>
</dbReference>
<evidence type="ECO:0000313" key="3">
    <source>
        <dbReference type="EMBL" id="NDK38185.1"/>
    </source>
</evidence>
<dbReference type="InterPro" id="IPR028939">
    <property type="entry name" value="P5C_Rdtase_cat_N"/>
</dbReference>
<name>A0ABX0ACF1_9GAMM</name>
<dbReference type="Pfam" id="PF03807">
    <property type="entry name" value="F420_oxidored"/>
    <property type="match status" value="1"/>
</dbReference>
<keyword evidence="1" id="KW-0560">Oxidoreductase</keyword>